<evidence type="ECO:0000256" key="1">
    <source>
        <dbReference type="SAM" id="MobiDB-lite"/>
    </source>
</evidence>
<sequence length="89" mass="9151">MTPRGLLLLDASPGVNAPTPEVEPLPDLLPAPAGCRETCGDGESACGQAHRRTEAGMEEGRLDLAPATCRLPLPPERLPTVASSPINAG</sequence>
<accession>A0AAV5G3M5</accession>
<keyword evidence="3" id="KW-1185">Reference proteome</keyword>
<dbReference type="Proteomes" id="UP001054889">
    <property type="component" value="Unassembled WGS sequence"/>
</dbReference>
<reference evidence="2" key="1">
    <citation type="journal article" date="2018" name="DNA Res.">
        <title>Multiple hybrid de novo genome assembly of finger millet, an orphan allotetraploid crop.</title>
        <authorList>
            <person name="Hatakeyama M."/>
            <person name="Aluri S."/>
            <person name="Balachadran M.T."/>
            <person name="Sivarajan S.R."/>
            <person name="Patrignani A."/>
            <person name="Gruter S."/>
            <person name="Poveda L."/>
            <person name="Shimizu-Inatsugi R."/>
            <person name="Baeten J."/>
            <person name="Francoijs K.J."/>
            <person name="Nataraja K.N."/>
            <person name="Reddy Y.A.N."/>
            <person name="Phadnis S."/>
            <person name="Ravikumar R.L."/>
            <person name="Schlapbach R."/>
            <person name="Sreeman S.M."/>
            <person name="Shimizu K.K."/>
        </authorList>
    </citation>
    <scope>NUCLEOTIDE SEQUENCE</scope>
</reference>
<feature type="region of interest" description="Disordered" evidence="1">
    <location>
        <begin position="1"/>
        <end position="28"/>
    </location>
</feature>
<dbReference type="EMBL" id="BQKI01000213">
    <property type="protein sequence ID" value="GJN41125.1"/>
    <property type="molecule type" value="Genomic_DNA"/>
</dbReference>
<proteinExistence type="predicted"/>
<gene>
    <name evidence="2" type="primary">gn00455</name>
    <name evidence="2" type="ORF">PR202_gn00455</name>
</gene>
<reference evidence="2" key="2">
    <citation type="submission" date="2021-12" db="EMBL/GenBank/DDBJ databases">
        <title>Resequencing data analysis of finger millet.</title>
        <authorList>
            <person name="Hatakeyama M."/>
            <person name="Aluri S."/>
            <person name="Balachadran M.T."/>
            <person name="Sivarajan S.R."/>
            <person name="Poveda L."/>
            <person name="Shimizu-Inatsugi R."/>
            <person name="Schlapbach R."/>
            <person name="Sreeman S.M."/>
            <person name="Shimizu K.K."/>
        </authorList>
    </citation>
    <scope>NUCLEOTIDE SEQUENCE</scope>
</reference>
<organism evidence="2 3">
    <name type="scientific">Eleusine coracana subsp. coracana</name>
    <dbReference type="NCBI Taxonomy" id="191504"/>
    <lineage>
        <taxon>Eukaryota</taxon>
        <taxon>Viridiplantae</taxon>
        <taxon>Streptophyta</taxon>
        <taxon>Embryophyta</taxon>
        <taxon>Tracheophyta</taxon>
        <taxon>Spermatophyta</taxon>
        <taxon>Magnoliopsida</taxon>
        <taxon>Liliopsida</taxon>
        <taxon>Poales</taxon>
        <taxon>Poaceae</taxon>
        <taxon>PACMAD clade</taxon>
        <taxon>Chloridoideae</taxon>
        <taxon>Cynodonteae</taxon>
        <taxon>Eleusininae</taxon>
        <taxon>Eleusine</taxon>
    </lineage>
</organism>
<dbReference type="AlphaFoldDB" id="A0AAV5G3M5"/>
<protein>
    <submittedName>
        <fullName evidence="2">Uncharacterized protein</fullName>
    </submittedName>
</protein>
<evidence type="ECO:0000313" key="2">
    <source>
        <dbReference type="EMBL" id="GJN41125.1"/>
    </source>
</evidence>
<evidence type="ECO:0000313" key="3">
    <source>
        <dbReference type="Proteomes" id="UP001054889"/>
    </source>
</evidence>
<name>A0AAV5G3M5_ELECO</name>
<comment type="caution">
    <text evidence="2">The sequence shown here is derived from an EMBL/GenBank/DDBJ whole genome shotgun (WGS) entry which is preliminary data.</text>
</comment>